<dbReference type="Proteomes" id="UP001519295">
    <property type="component" value="Unassembled WGS sequence"/>
</dbReference>
<evidence type="ECO:0000259" key="2">
    <source>
        <dbReference type="Pfam" id="PF01575"/>
    </source>
</evidence>
<gene>
    <name evidence="3" type="ORF">JOF36_002196</name>
</gene>
<organism evidence="3 4">
    <name type="scientific">Pseudonocardia parietis</name>
    <dbReference type="NCBI Taxonomy" id="570936"/>
    <lineage>
        <taxon>Bacteria</taxon>
        <taxon>Bacillati</taxon>
        <taxon>Actinomycetota</taxon>
        <taxon>Actinomycetes</taxon>
        <taxon>Pseudonocardiales</taxon>
        <taxon>Pseudonocardiaceae</taxon>
        <taxon>Pseudonocardia</taxon>
    </lineage>
</organism>
<dbReference type="InterPro" id="IPR039375">
    <property type="entry name" value="NodN-like"/>
</dbReference>
<protein>
    <submittedName>
        <fullName evidence="3">Acyl dehydratase</fullName>
    </submittedName>
</protein>
<dbReference type="Pfam" id="PF01575">
    <property type="entry name" value="MaoC_dehydratas"/>
    <property type="match status" value="1"/>
</dbReference>
<dbReference type="PANTHER" id="PTHR42993:SF1">
    <property type="entry name" value="MAOC-LIKE DEHYDRATASE DOMAIN-CONTAINING PROTEIN"/>
    <property type="match status" value="1"/>
</dbReference>
<feature type="domain" description="MaoC-like" evidence="2">
    <location>
        <begin position="19"/>
        <end position="126"/>
    </location>
</feature>
<dbReference type="RefSeq" id="WP_307862313.1">
    <property type="nucleotide sequence ID" value="NZ_JAGINU010000001.1"/>
</dbReference>
<evidence type="ECO:0000313" key="3">
    <source>
        <dbReference type="EMBL" id="MBP2366500.1"/>
    </source>
</evidence>
<dbReference type="SUPFAM" id="SSF54637">
    <property type="entry name" value="Thioesterase/thiol ester dehydrase-isomerase"/>
    <property type="match status" value="1"/>
</dbReference>
<dbReference type="InterPro" id="IPR029069">
    <property type="entry name" value="HotDog_dom_sf"/>
</dbReference>
<evidence type="ECO:0000256" key="1">
    <source>
        <dbReference type="ARBA" id="ARBA00005254"/>
    </source>
</evidence>
<dbReference type="PANTHER" id="PTHR42993">
    <property type="entry name" value="MAOC-LIKE DEHYDRATASE DOMAIN-CONTAINING PROTEIN"/>
    <property type="match status" value="1"/>
</dbReference>
<dbReference type="EMBL" id="JAGINU010000001">
    <property type="protein sequence ID" value="MBP2366500.1"/>
    <property type="molecule type" value="Genomic_DNA"/>
</dbReference>
<keyword evidence="4" id="KW-1185">Reference proteome</keyword>
<accession>A0ABS4VRE1</accession>
<dbReference type="CDD" id="cd03450">
    <property type="entry name" value="NodN"/>
    <property type="match status" value="1"/>
</dbReference>
<sequence length="156" mass="16646">MTVPGPLVITTRAELDDAVGAALGPGPWMAVEQEHIDAFAAATGDHQWIHVDPERAATGPHGRTIAHGQLTLSLISSLTGDLYRLDVGSARLNYGFDRVRFPAPVPVGSRIRLRATVAAVQPRDDAALVSIDFTVELEHAERPACVARKLSLVLLG</sequence>
<comment type="caution">
    <text evidence="3">The sequence shown here is derived from an EMBL/GenBank/DDBJ whole genome shotgun (WGS) entry which is preliminary data.</text>
</comment>
<dbReference type="Gene3D" id="3.10.129.10">
    <property type="entry name" value="Hotdog Thioesterase"/>
    <property type="match status" value="1"/>
</dbReference>
<reference evidence="3 4" key="1">
    <citation type="submission" date="2021-03" db="EMBL/GenBank/DDBJ databases">
        <title>Sequencing the genomes of 1000 actinobacteria strains.</title>
        <authorList>
            <person name="Klenk H.-P."/>
        </authorList>
    </citation>
    <scope>NUCLEOTIDE SEQUENCE [LARGE SCALE GENOMIC DNA]</scope>
    <source>
        <strain evidence="3 4">DSM 45256</strain>
    </source>
</reference>
<evidence type="ECO:0000313" key="4">
    <source>
        <dbReference type="Proteomes" id="UP001519295"/>
    </source>
</evidence>
<name>A0ABS4VRE1_9PSEU</name>
<comment type="similarity">
    <text evidence="1">Belongs to the enoyl-CoA hydratase/isomerase family.</text>
</comment>
<proteinExistence type="inferred from homology"/>
<dbReference type="InterPro" id="IPR002539">
    <property type="entry name" value="MaoC-like_dom"/>
</dbReference>